<dbReference type="Proteomes" id="UP000821845">
    <property type="component" value="Chromosome 9"/>
</dbReference>
<comment type="caution">
    <text evidence="1">The sequence shown here is derived from an EMBL/GenBank/DDBJ whole genome shotgun (WGS) entry which is preliminary data.</text>
</comment>
<proteinExistence type="predicted"/>
<gene>
    <name evidence="1" type="ORF">HPB50_002112</name>
</gene>
<evidence type="ECO:0000313" key="1">
    <source>
        <dbReference type="EMBL" id="KAH6921532.1"/>
    </source>
</evidence>
<evidence type="ECO:0000313" key="2">
    <source>
        <dbReference type="Proteomes" id="UP000821845"/>
    </source>
</evidence>
<dbReference type="EMBL" id="CM023489">
    <property type="protein sequence ID" value="KAH6921532.1"/>
    <property type="molecule type" value="Genomic_DNA"/>
</dbReference>
<name>A0ACB7RKZ1_HYAAI</name>
<protein>
    <submittedName>
        <fullName evidence="1">Uncharacterized protein</fullName>
    </submittedName>
</protein>
<organism evidence="1 2">
    <name type="scientific">Hyalomma asiaticum</name>
    <name type="common">Tick</name>
    <dbReference type="NCBI Taxonomy" id="266040"/>
    <lineage>
        <taxon>Eukaryota</taxon>
        <taxon>Metazoa</taxon>
        <taxon>Ecdysozoa</taxon>
        <taxon>Arthropoda</taxon>
        <taxon>Chelicerata</taxon>
        <taxon>Arachnida</taxon>
        <taxon>Acari</taxon>
        <taxon>Parasitiformes</taxon>
        <taxon>Ixodida</taxon>
        <taxon>Ixodoidea</taxon>
        <taxon>Ixodidae</taxon>
        <taxon>Hyalomminae</taxon>
        <taxon>Hyalomma</taxon>
    </lineage>
</organism>
<sequence length="391" mass="43869">MAFWEYTLTGFGDFLEQRRVAFAEPIPADRVCSTCGRLPSEAALLPCSHVLCLPCTAEVCDAKRCPFDGEAVTEEELVLVHTDESFLEKRRVVCVVGGRKCASFTGKLSKLRDHLYHCRIGDVHCVKCYRPVAREAAVEHYKQCCCDSNGTLHSATDVRVRMAVEEIRGIKEDLEKLRQRALDGRDGDDDLVNGANVLVERLASLAGSLSAPQEEAGRVQEGSALQPSKTRVPGPFRAASKPGVYVTTCRLENVYGARYSLTRDNKERRLCTEQCMLGGYTFKLLCKFLLLEGEDNEDEVSVSFTFFLRSGDWDDFLEWPFSKKVTFIIGHPTDESKDIRLMPPMEGHEVLKKPGSRDLNLGNLTAMKSWNELEFEGFIVRGALYVNVEFE</sequence>
<keyword evidence="2" id="KW-1185">Reference proteome</keyword>
<accession>A0ACB7RKZ1</accession>
<reference evidence="1" key="1">
    <citation type="submission" date="2020-05" db="EMBL/GenBank/DDBJ databases">
        <title>Large-scale comparative analyses of tick genomes elucidate their genetic diversity and vector capacities.</title>
        <authorList>
            <person name="Jia N."/>
            <person name="Wang J."/>
            <person name="Shi W."/>
            <person name="Du L."/>
            <person name="Sun Y."/>
            <person name="Zhan W."/>
            <person name="Jiang J."/>
            <person name="Wang Q."/>
            <person name="Zhang B."/>
            <person name="Ji P."/>
            <person name="Sakyi L.B."/>
            <person name="Cui X."/>
            <person name="Yuan T."/>
            <person name="Jiang B."/>
            <person name="Yang W."/>
            <person name="Lam T.T.-Y."/>
            <person name="Chang Q."/>
            <person name="Ding S."/>
            <person name="Wang X."/>
            <person name="Zhu J."/>
            <person name="Ruan X."/>
            <person name="Zhao L."/>
            <person name="Wei J."/>
            <person name="Que T."/>
            <person name="Du C."/>
            <person name="Cheng J."/>
            <person name="Dai P."/>
            <person name="Han X."/>
            <person name="Huang E."/>
            <person name="Gao Y."/>
            <person name="Liu J."/>
            <person name="Shao H."/>
            <person name="Ye R."/>
            <person name="Li L."/>
            <person name="Wei W."/>
            <person name="Wang X."/>
            <person name="Wang C."/>
            <person name="Yang T."/>
            <person name="Huo Q."/>
            <person name="Li W."/>
            <person name="Guo W."/>
            <person name="Chen H."/>
            <person name="Zhou L."/>
            <person name="Ni X."/>
            <person name="Tian J."/>
            <person name="Zhou Y."/>
            <person name="Sheng Y."/>
            <person name="Liu T."/>
            <person name="Pan Y."/>
            <person name="Xia L."/>
            <person name="Li J."/>
            <person name="Zhao F."/>
            <person name="Cao W."/>
        </authorList>
    </citation>
    <scope>NUCLEOTIDE SEQUENCE</scope>
    <source>
        <strain evidence="1">Hyas-2018</strain>
    </source>
</reference>